<feature type="compositionally biased region" description="Low complexity" evidence="1">
    <location>
        <begin position="87"/>
        <end position="104"/>
    </location>
</feature>
<dbReference type="Proteomes" id="UP001153069">
    <property type="component" value="Unassembled WGS sequence"/>
</dbReference>
<evidence type="ECO:0000313" key="3">
    <source>
        <dbReference type="Proteomes" id="UP001153069"/>
    </source>
</evidence>
<reference evidence="2" key="1">
    <citation type="submission" date="2020-06" db="EMBL/GenBank/DDBJ databases">
        <authorList>
            <consortium name="Plant Systems Biology data submission"/>
        </authorList>
    </citation>
    <scope>NUCLEOTIDE SEQUENCE</scope>
    <source>
        <strain evidence="2">D6</strain>
    </source>
</reference>
<proteinExistence type="predicted"/>
<dbReference type="AlphaFoldDB" id="A0A9N8DAD8"/>
<evidence type="ECO:0000256" key="1">
    <source>
        <dbReference type="SAM" id="MobiDB-lite"/>
    </source>
</evidence>
<protein>
    <submittedName>
        <fullName evidence="2">Uncharacterized protein</fullName>
    </submittedName>
</protein>
<evidence type="ECO:0000313" key="2">
    <source>
        <dbReference type="EMBL" id="CAB9499562.1"/>
    </source>
</evidence>
<gene>
    <name evidence="2" type="ORF">SEMRO_64_G036150.1</name>
</gene>
<feature type="region of interest" description="Disordered" evidence="1">
    <location>
        <begin position="290"/>
        <end position="324"/>
    </location>
</feature>
<keyword evidence="3" id="KW-1185">Reference proteome</keyword>
<sequence length="420" mass="46611">MGLYVDTSNTTTTTNQPRRSMMNQSTGKTLNNDQGPSRRLSLLVDYSTQKAKLGNTKPSLFPSKSFHGGNRRRRDVLDTIDSALHQSTSSMNSSSSDSNSLEESFALNDDTSLPVRFRVRRSSMERCTSFDERKLSSYDHLQNSLSAMIMAEVDDDENNNSSSSNNNHDEESEEPQQQRQEEAPLQRANRRMMLLKSRGGKNKSMMNLNGSNHASTGRPGLAHIMRKTKSVKDLFADATTCGAVGGGRRSQLGSSRCTSCRHLVRRSKSMNDSKTDFSLQLLEESFHNSLSSSKSFHNNTSTHSTSGSSPKPKRPSPRGRPLYGKAMSCRDLLMDDESMMSASVSDHQHLPIPKRSVIRKLDKNSGHGAMTSSTLQRFMNSTADFGMDASTIRNNNNVMDPMAIHGGRSFSRRLAMDSKM</sequence>
<organism evidence="2 3">
    <name type="scientific">Seminavis robusta</name>
    <dbReference type="NCBI Taxonomy" id="568900"/>
    <lineage>
        <taxon>Eukaryota</taxon>
        <taxon>Sar</taxon>
        <taxon>Stramenopiles</taxon>
        <taxon>Ochrophyta</taxon>
        <taxon>Bacillariophyta</taxon>
        <taxon>Bacillariophyceae</taxon>
        <taxon>Bacillariophycidae</taxon>
        <taxon>Naviculales</taxon>
        <taxon>Naviculaceae</taxon>
        <taxon>Seminavis</taxon>
    </lineage>
</organism>
<accession>A0A9N8DAD8</accession>
<dbReference type="EMBL" id="CAICTM010000063">
    <property type="protein sequence ID" value="CAB9499562.1"/>
    <property type="molecule type" value="Genomic_DNA"/>
</dbReference>
<feature type="compositionally biased region" description="Polar residues" evidence="1">
    <location>
        <begin position="16"/>
        <end position="35"/>
    </location>
</feature>
<name>A0A9N8DAD8_9STRA</name>
<feature type="region of interest" description="Disordered" evidence="1">
    <location>
        <begin position="1"/>
        <end position="37"/>
    </location>
</feature>
<feature type="region of interest" description="Disordered" evidence="1">
    <location>
        <begin position="85"/>
        <end position="105"/>
    </location>
</feature>
<feature type="compositionally biased region" description="Low complexity" evidence="1">
    <location>
        <begin position="290"/>
        <end position="310"/>
    </location>
</feature>
<feature type="region of interest" description="Disordered" evidence="1">
    <location>
        <begin position="53"/>
        <end position="72"/>
    </location>
</feature>
<feature type="region of interest" description="Disordered" evidence="1">
    <location>
        <begin position="155"/>
        <end position="187"/>
    </location>
</feature>
<comment type="caution">
    <text evidence="2">The sequence shown here is derived from an EMBL/GenBank/DDBJ whole genome shotgun (WGS) entry which is preliminary data.</text>
</comment>